<evidence type="ECO:0000313" key="2">
    <source>
        <dbReference type="EMBL" id="DAE27117.1"/>
    </source>
</evidence>
<accession>A0A8S5R7X3</accession>
<feature type="region of interest" description="Disordered" evidence="1">
    <location>
        <begin position="79"/>
        <end position="110"/>
    </location>
</feature>
<name>A0A8S5R7X3_9VIRU</name>
<sequence>MAVRTLEEFAALFGDEPTERDVGLLEDIADTIEALSVNTDEEALNARVNEAVAAATAEAVAETEAAWRKRYIERFKRGDERKEEEETFEEKQNGDETFEDVITYEKEDEK</sequence>
<dbReference type="EMBL" id="BK015828">
    <property type="protein sequence ID" value="DAE27117.1"/>
    <property type="molecule type" value="Genomic_DNA"/>
</dbReference>
<evidence type="ECO:0000256" key="1">
    <source>
        <dbReference type="SAM" id="MobiDB-lite"/>
    </source>
</evidence>
<protein>
    <submittedName>
        <fullName evidence="2">Uncharacterized protein</fullName>
    </submittedName>
</protein>
<proteinExistence type="predicted"/>
<reference evidence="2" key="1">
    <citation type="journal article" date="2021" name="Proc. Natl. Acad. Sci. U.S.A.">
        <title>A Catalog of Tens of Thousands of Viruses from Human Metagenomes Reveals Hidden Associations with Chronic Diseases.</title>
        <authorList>
            <person name="Tisza M.J."/>
            <person name="Buck C.B."/>
        </authorList>
    </citation>
    <scope>NUCLEOTIDE SEQUENCE</scope>
    <source>
        <strain evidence="2">CtxZT69</strain>
    </source>
</reference>
<organism evidence="2">
    <name type="scientific">virus sp. ctxZT69</name>
    <dbReference type="NCBI Taxonomy" id="2826818"/>
    <lineage>
        <taxon>Viruses</taxon>
    </lineage>
</organism>